<reference evidence="2 3" key="1">
    <citation type="submission" date="2014-02" db="EMBL/GenBank/DDBJ databases">
        <title>Draft genome sequence of Lysinibacillus odysseyi NBRC 100172.</title>
        <authorList>
            <person name="Zhang F."/>
            <person name="Wang G."/>
            <person name="Zhang L."/>
        </authorList>
    </citation>
    <scope>NUCLEOTIDE SEQUENCE [LARGE SCALE GENOMIC DNA]</scope>
    <source>
        <strain evidence="2 3">NBRC 100172</strain>
    </source>
</reference>
<evidence type="ECO:0000313" key="3">
    <source>
        <dbReference type="Proteomes" id="UP000030437"/>
    </source>
</evidence>
<protein>
    <submittedName>
        <fullName evidence="2">Transcriptional regulator</fullName>
    </submittedName>
</protein>
<dbReference type="EMBL" id="JPVP01000056">
    <property type="protein sequence ID" value="KGR84344.1"/>
    <property type="molecule type" value="Genomic_DNA"/>
</dbReference>
<evidence type="ECO:0000313" key="2">
    <source>
        <dbReference type="EMBL" id="KGR84344.1"/>
    </source>
</evidence>
<name>A0A0A3II23_9BACI</name>
<dbReference type="Proteomes" id="UP000030437">
    <property type="component" value="Unassembled WGS sequence"/>
</dbReference>
<dbReference type="STRING" id="1220589.CD32_12170"/>
<gene>
    <name evidence="2" type="ORF">CD32_12170</name>
</gene>
<feature type="domain" description="DUF2087" evidence="1">
    <location>
        <begin position="176"/>
        <end position="243"/>
    </location>
</feature>
<comment type="caution">
    <text evidence="2">The sequence shown here is derived from an EMBL/GenBank/DDBJ whole genome shotgun (WGS) entry which is preliminary data.</text>
</comment>
<sequence>MNFDEASVEELTKGYKKTADNTAYQCLFCNERFDIEEIFSINGRLFQAKRAAEHHIESEHGSVFDALIGLDKRHTGLSEIQTELLQLFHSGLHDKEVVERTSANSVSTIRQHRFKLKEKERQAKMLLAIMANLEPTKHYEPIHKGATMMDERYAITADEKDKILETYFKNGLGGAIETFPSKEKRKIVILQQIMKRFDIGRQYTEKEVNEVLKTAYSDFVTIRRYLIEYGFMDRSNDGATYWVKEV</sequence>
<dbReference type="AlphaFoldDB" id="A0A0A3II23"/>
<proteinExistence type="predicted"/>
<dbReference type="OrthoDB" id="9789954at2"/>
<keyword evidence="3" id="KW-1185">Reference proteome</keyword>
<dbReference type="RefSeq" id="WP_036154949.1">
    <property type="nucleotide sequence ID" value="NZ_AVCX01000005.1"/>
</dbReference>
<accession>A0A0A3II23</accession>
<evidence type="ECO:0000259" key="1">
    <source>
        <dbReference type="Pfam" id="PF09860"/>
    </source>
</evidence>
<dbReference type="Pfam" id="PF09860">
    <property type="entry name" value="DUF2087"/>
    <property type="match status" value="1"/>
</dbReference>
<organism evidence="2 3">
    <name type="scientific">Lysinibacillus odysseyi 34hs-1 = NBRC 100172</name>
    <dbReference type="NCBI Taxonomy" id="1220589"/>
    <lineage>
        <taxon>Bacteria</taxon>
        <taxon>Bacillati</taxon>
        <taxon>Bacillota</taxon>
        <taxon>Bacilli</taxon>
        <taxon>Bacillales</taxon>
        <taxon>Bacillaceae</taxon>
        <taxon>Lysinibacillus</taxon>
    </lineage>
</organism>
<dbReference type="InterPro" id="IPR018656">
    <property type="entry name" value="DUF2087"/>
</dbReference>
<dbReference type="eggNOG" id="COG3860">
    <property type="taxonomic scope" value="Bacteria"/>
</dbReference>